<organism evidence="2 3">
    <name type="scientific">Nitrospina watsonii</name>
    <dbReference type="NCBI Taxonomy" id="1323948"/>
    <lineage>
        <taxon>Bacteria</taxon>
        <taxon>Pseudomonadati</taxon>
        <taxon>Nitrospinota/Tectimicrobiota group</taxon>
        <taxon>Nitrospinota</taxon>
        <taxon>Nitrospinia</taxon>
        <taxon>Nitrospinales</taxon>
        <taxon>Nitrospinaceae</taxon>
        <taxon>Nitrospina</taxon>
    </lineage>
</organism>
<dbReference type="Pfam" id="PF13431">
    <property type="entry name" value="TPR_17"/>
    <property type="match status" value="1"/>
</dbReference>
<accession>A0ABM9HCB3</accession>
<dbReference type="EMBL" id="OX336137">
    <property type="protein sequence ID" value="CAI2717881.1"/>
    <property type="molecule type" value="Genomic_DNA"/>
</dbReference>
<evidence type="ECO:0000313" key="3">
    <source>
        <dbReference type="Proteomes" id="UP001157733"/>
    </source>
</evidence>
<gene>
    <name evidence="2" type="ORF">NSPWAT_1022</name>
</gene>
<dbReference type="InterPro" id="IPR019734">
    <property type="entry name" value="TPR_rpt"/>
</dbReference>
<reference evidence="2 3" key="1">
    <citation type="submission" date="2022-09" db="EMBL/GenBank/DDBJ databases">
        <authorList>
            <person name="Kop L."/>
        </authorList>
    </citation>
    <scope>NUCLEOTIDE SEQUENCE [LARGE SCALE GENOMIC DNA]</scope>
    <source>
        <strain evidence="2 3">347</strain>
    </source>
</reference>
<dbReference type="InterPro" id="IPR011990">
    <property type="entry name" value="TPR-like_helical_dom_sf"/>
</dbReference>
<feature type="repeat" description="TPR" evidence="1">
    <location>
        <begin position="418"/>
        <end position="451"/>
    </location>
</feature>
<dbReference type="Gene3D" id="1.25.40.10">
    <property type="entry name" value="Tetratricopeptide repeat domain"/>
    <property type="match status" value="3"/>
</dbReference>
<keyword evidence="1" id="KW-0802">TPR repeat</keyword>
<proteinExistence type="predicted"/>
<dbReference type="Pfam" id="PF13181">
    <property type="entry name" value="TPR_8"/>
    <property type="match status" value="1"/>
</dbReference>
<sequence length="542" mass="61861">MTILKRITHWIGVGGVLFALLLQATPAAATWPGIEIALWDPHFAKHDRKDPQYLKVLELAQNGQFTEAMQWVDRLHEERPSKGTPVILKALLLYELGQYRDAHQTLLHGRNIQPRHPAIHYANCEIYRKLGVVDLSKRSCEIAINQHQHAQVPEAHYEYALTLAANGEMSKANRALQEAAAQDATDPVYLYEQGMNSFYLNDLHAAEQAFLKALERDPQHIDSLYQLGYLHAVQNHLEKAQSFLEQLYGMRTSHPKVDSARQLIEMIKKGRVDELPKRVIPQEYHLSRSRSLYQAGEYGLALFEIQTAARLNPKDKPTQEILVGLASLLLRLDLTESAIETLLANIDNDPILRAKSYQELGDLNALRGNMKEARTFYQKSMELGDPDNLAKTSLSELPPNQHDIPGALHPDELFFQPAEALNRRGELFSHYGMHKRALAVYSMVLRMDPNHLMAKLNTAATHYNTGEYGRSISILEKISMRHPNHPYILSHHVLLAKCYAQKGDEPQMVRNLLYVKENKPEILVTLKLDPAFKNYRHLELFR</sequence>
<dbReference type="PANTHER" id="PTHR12558:SF13">
    <property type="entry name" value="CELL DIVISION CYCLE PROTEIN 27 HOMOLOG"/>
    <property type="match status" value="1"/>
</dbReference>
<protein>
    <submittedName>
        <fullName evidence="2">Tetratricopeptide repeat protein</fullName>
    </submittedName>
</protein>
<evidence type="ECO:0000313" key="2">
    <source>
        <dbReference type="EMBL" id="CAI2717881.1"/>
    </source>
</evidence>
<keyword evidence="3" id="KW-1185">Reference proteome</keyword>
<dbReference type="PANTHER" id="PTHR12558">
    <property type="entry name" value="CELL DIVISION CYCLE 16,23,27"/>
    <property type="match status" value="1"/>
</dbReference>
<dbReference type="PROSITE" id="PS50005">
    <property type="entry name" value="TPR"/>
    <property type="match status" value="3"/>
</dbReference>
<dbReference type="SMART" id="SM00028">
    <property type="entry name" value="TPR"/>
    <property type="match status" value="7"/>
</dbReference>
<dbReference type="SUPFAM" id="SSF48452">
    <property type="entry name" value="TPR-like"/>
    <property type="match status" value="2"/>
</dbReference>
<feature type="repeat" description="TPR" evidence="1">
    <location>
        <begin position="187"/>
        <end position="220"/>
    </location>
</feature>
<dbReference type="Proteomes" id="UP001157733">
    <property type="component" value="Chromosome"/>
</dbReference>
<feature type="repeat" description="TPR" evidence="1">
    <location>
        <begin position="354"/>
        <end position="387"/>
    </location>
</feature>
<evidence type="ECO:0000256" key="1">
    <source>
        <dbReference type="PROSITE-ProRule" id="PRU00339"/>
    </source>
</evidence>
<name>A0ABM9HCB3_9BACT</name>